<proteinExistence type="predicted"/>
<protein>
    <submittedName>
        <fullName evidence="2">Uncharacterized protein</fullName>
    </submittedName>
</protein>
<gene>
    <name evidence="2" type="ORF">ATANTOWER_008701</name>
</gene>
<feature type="compositionally biased region" description="Polar residues" evidence="1">
    <location>
        <begin position="11"/>
        <end position="21"/>
    </location>
</feature>
<organism evidence="2 3">
    <name type="scientific">Ataeniobius toweri</name>
    <dbReference type="NCBI Taxonomy" id="208326"/>
    <lineage>
        <taxon>Eukaryota</taxon>
        <taxon>Metazoa</taxon>
        <taxon>Chordata</taxon>
        <taxon>Craniata</taxon>
        <taxon>Vertebrata</taxon>
        <taxon>Euteleostomi</taxon>
        <taxon>Actinopterygii</taxon>
        <taxon>Neopterygii</taxon>
        <taxon>Teleostei</taxon>
        <taxon>Neoteleostei</taxon>
        <taxon>Acanthomorphata</taxon>
        <taxon>Ovalentaria</taxon>
        <taxon>Atherinomorphae</taxon>
        <taxon>Cyprinodontiformes</taxon>
        <taxon>Goodeidae</taxon>
        <taxon>Ataeniobius</taxon>
    </lineage>
</organism>
<name>A0ABU7B462_9TELE</name>
<feature type="compositionally biased region" description="Basic and acidic residues" evidence="1">
    <location>
        <begin position="1"/>
        <end position="10"/>
    </location>
</feature>
<dbReference type="EMBL" id="JAHUTI010039543">
    <property type="protein sequence ID" value="MED6244410.1"/>
    <property type="molecule type" value="Genomic_DNA"/>
</dbReference>
<feature type="region of interest" description="Disordered" evidence="1">
    <location>
        <begin position="87"/>
        <end position="108"/>
    </location>
</feature>
<sequence length="108" mass="11733">MPLPESEEHAQQSCNQVTYQPGHSEGVPHFLSAFLHLSTGGPITSYASEVLASGSMTGSKLIQGGGRPHSYIHNILKRNSTRVRLMGEPQQTEGGQAGERWIIEPQHS</sequence>
<comment type="caution">
    <text evidence="2">The sequence shown here is derived from an EMBL/GenBank/DDBJ whole genome shotgun (WGS) entry which is preliminary data.</text>
</comment>
<evidence type="ECO:0000313" key="3">
    <source>
        <dbReference type="Proteomes" id="UP001345963"/>
    </source>
</evidence>
<reference evidence="2 3" key="1">
    <citation type="submission" date="2021-07" db="EMBL/GenBank/DDBJ databases">
        <authorList>
            <person name="Palmer J.M."/>
        </authorList>
    </citation>
    <scope>NUCLEOTIDE SEQUENCE [LARGE SCALE GENOMIC DNA]</scope>
    <source>
        <strain evidence="2 3">AT_MEX2019</strain>
        <tissue evidence="2">Muscle</tissue>
    </source>
</reference>
<feature type="region of interest" description="Disordered" evidence="1">
    <location>
        <begin position="1"/>
        <end position="22"/>
    </location>
</feature>
<evidence type="ECO:0000313" key="2">
    <source>
        <dbReference type="EMBL" id="MED6244410.1"/>
    </source>
</evidence>
<accession>A0ABU7B462</accession>
<dbReference type="Proteomes" id="UP001345963">
    <property type="component" value="Unassembled WGS sequence"/>
</dbReference>
<evidence type="ECO:0000256" key="1">
    <source>
        <dbReference type="SAM" id="MobiDB-lite"/>
    </source>
</evidence>
<keyword evidence="3" id="KW-1185">Reference proteome</keyword>